<evidence type="ECO:0000256" key="7">
    <source>
        <dbReference type="ARBA" id="ARBA00023065"/>
    </source>
</evidence>
<dbReference type="CDD" id="cd00342">
    <property type="entry name" value="gram_neg_porins"/>
    <property type="match status" value="1"/>
</dbReference>
<keyword evidence="5" id="KW-0812">Transmembrane</keyword>
<comment type="subunit">
    <text evidence="2">Homotrimer.</text>
</comment>
<keyword evidence="8" id="KW-0626">Porin</keyword>
<keyword evidence="9" id="KW-0472">Membrane</keyword>
<accession>A0A1H7EZ54</accession>
<reference evidence="14" key="1">
    <citation type="submission" date="2016-10" db="EMBL/GenBank/DDBJ databases">
        <authorList>
            <person name="Varghese N."/>
            <person name="Submissions S."/>
        </authorList>
    </citation>
    <scope>NUCLEOTIDE SEQUENCE [LARGE SCALE GENOMIC DNA]</scope>
    <source>
        <strain evidence="14">LMG 26416</strain>
    </source>
</reference>
<keyword evidence="4" id="KW-1134">Transmembrane beta strand</keyword>
<dbReference type="GO" id="GO:0046930">
    <property type="term" value="C:pore complex"/>
    <property type="evidence" value="ECO:0007669"/>
    <property type="project" value="UniProtKB-KW"/>
</dbReference>
<evidence type="ECO:0000256" key="10">
    <source>
        <dbReference type="ARBA" id="ARBA00023237"/>
    </source>
</evidence>
<evidence type="ECO:0000256" key="8">
    <source>
        <dbReference type="ARBA" id="ARBA00023114"/>
    </source>
</evidence>
<name>A0A1H7EZ54_9BURK</name>
<evidence type="ECO:0000256" key="6">
    <source>
        <dbReference type="ARBA" id="ARBA00022729"/>
    </source>
</evidence>
<evidence type="ECO:0000313" key="14">
    <source>
        <dbReference type="Proteomes" id="UP000199120"/>
    </source>
</evidence>
<dbReference type="PANTHER" id="PTHR34501">
    <property type="entry name" value="PROTEIN YDDL-RELATED"/>
    <property type="match status" value="1"/>
</dbReference>
<feature type="domain" description="Porin" evidence="12">
    <location>
        <begin position="10"/>
        <end position="335"/>
    </location>
</feature>
<gene>
    <name evidence="13" type="ORF">SAMN05192542_10177</name>
</gene>
<dbReference type="GO" id="GO:0015288">
    <property type="term" value="F:porin activity"/>
    <property type="evidence" value="ECO:0007669"/>
    <property type="project" value="UniProtKB-KW"/>
</dbReference>
<dbReference type="PANTHER" id="PTHR34501:SF9">
    <property type="entry name" value="MAJOR OUTER MEMBRANE PROTEIN P.IA"/>
    <property type="match status" value="1"/>
</dbReference>
<keyword evidence="10" id="KW-0998">Cell outer membrane</keyword>
<dbReference type="SUPFAM" id="SSF56935">
    <property type="entry name" value="Porins"/>
    <property type="match status" value="1"/>
</dbReference>
<evidence type="ECO:0000256" key="3">
    <source>
        <dbReference type="ARBA" id="ARBA00022448"/>
    </source>
</evidence>
<dbReference type="OrthoDB" id="8982743at2"/>
<dbReference type="EMBL" id="FOAJ01000001">
    <property type="protein sequence ID" value="SEK19099.1"/>
    <property type="molecule type" value="Genomic_DNA"/>
</dbReference>
<evidence type="ECO:0000256" key="9">
    <source>
        <dbReference type="ARBA" id="ARBA00023136"/>
    </source>
</evidence>
<dbReference type="InterPro" id="IPR050298">
    <property type="entry name" value="Gram-neg_bact_OMP"/>
</dbReference>
<organism evidence="13 14">
    <name type="scientific">Paraburkholderia caballeronis</name>
    <dbReference type="NCBI Taxonomy" id="416943"/>
    <lineage>
        <taxon>Bacteria</taxon>
        <taxon>Pseudomonadati</taxon>
        <taxon>Pseudomonadota</taxon>
        <taxon>Betaproteobacteria</taxon>
        <taxon>Burkholderiales</taxon>
        <taxon>Burkholderiaceae</taxon>
        <taxon>Paraburkholderia</taxon>
    </lineage>
</organism>
<evidence type="ECO:0000256" key="4">
    <source>
        <dbReference type="ARBA" id="ARBA00022452"/>
    </source>
</evidence>
<evidence type="ECO:0000256" key="2">
    <source>
        <dbReference type="ARBA" id="ARBA00011233"/>
    </source>
</evidence>
<sequence>MKRIISGAGLALICCAAHAQSSVTLYGLIDEAVRFQTSGAGNTFGMNEGAVNGNRFGLKGVEELGGGTRAIFQLESGFNIATGKSDQQSQLFGRFAWVGLQNDTFGTLKAGRQYGGIYNFYAFNFDPIGGGNINATDWSLFLVGIRFDNTLQYENRFGPVALQVQRSFGGQPGSNAAGSTTTASLIYNFNGGKVGVAGAESKDGGGHKLVVGSLGGTYAWGPLGLYLYGIDARRDAGFSVGATNTSAPLANTNIISNVTTVSGAQTSARNDVFVRVGATYQLAPQWRFIASYAYDHANNVAPGRSGTTQTVYGIADYILSKRTDVYVEVDHSHLSGASVDDPNGPLTFAGKANNFGASVSLRTLF</sequence>
<dbReference type="GO" id="GO:0009279">
    <property type="term" value="C:cell outer membrane"/>
    <property type="evidence" value="ECO:0007669"/>
    <property type="project" value="UniProtKB-SubCell"/>
</dbReference>
<feature type="chain" id="PRO_5030028863" evidence="11">
    <location>
        <begin position="20"/>
        <end position="365"/>
    </location>
</feature>
<keyword evidence="6 11" id="KW-0732">Signal</keyword>
<evidence type="ECO:0000259" key="12">
    <source>
        <dbReference type="Pfam" id="PF13609"/>
    </source>
</evidence>
<dbReference type="InterPro" id="IPR023614">
    <property type="entry name" value="Porin_dom_sf"/>
</dbReference>
<dbReference type="AlphaFoldDB" id="A0A1H7EZ54"/>
<comment type="subcellular location">
    <subcellularLocation>
        <location evidence="1">Cell outer membrane</location>
        <topology evidence="1">Multi-pass membrane protein</topology>
    </subcellularLocation>
</comment>
<evidence type="ECO:0000256" key="1">
    <source>
        <dbReference type="ARBA" id="ARBA00004571"/>
    </source>
</evidence>
<keyword evidence="3" id="KW-0813">Transport</keyword>
<keyword evidence="7" id="KW-0406">Ion transport</keyword>
<dbReference type="Pfam" id="PF13609">
    <property type="entry name" value="Porin_4"/>
    <property type="match status" value="1"/>
</dbReference>
<dbReference type="Proteomes" id="UP000199120">
    <property type="component" value="Unassembled WGS sequence"/>
</dbReference>
<feature type="signal peptide" evidence="11">
    <location>
        <begin position="1"/>
        <end position="19"/>
    </location>
</feature>
<dbReference type="InterPro" id="IPR033900">
    <property type="entry name" value="Gram_neg_porin_domain"/>
</dbReference>
<dbReference type="STRING" id="416943.SAMN05445871_6189"/>
<evidence type="ECO:0000313" key="13">
    <source>
        <dbReference type="EMBL" id="SEK19099.1"/>
    </source>
</evidence>
<evidence type="ECO:0000256" key="5">
    <source>
        <dbReference type="ARBA" id="ARBA00022692"/>
    </source>
</evidence>
<protein>
    <submittedName>
        <fullName evidence="13">Outer membrane protein (Porin)</fullName>
    </submittedName>
</protein>
<evidence type="ECO:0000256" key="11">
    <source>
        <dbReference type="SAM" id="SignalP"/>
    </source>
</evidence>
<proteinExistence type="predicted"/>
<keyword evidence="14" id="KW-1185">Reference proteome</keyword>
<dbReference type="RefSeq" id="WP_090552885.1">
    <property type="nucleotide sequence ID" value="NZ_FNSR01000003.1"/>
</dbReference>
<dbReference type="GO" id="GO:0006811">
    <property type="term" value="P:monoatomic ion transport"/>
    <property type="evidence" value="ECO:0007669"/>
    <property type="project" value="UniProtKB-KW"/>
</dbReference>
<dbReference type="Gene3D" id="2.40.160.10">
    <property type="entry name" value="Porin"/>
    <property type="match status" value="1"/>
</dbReference>